<dbReference type="RefSeq" id="WP_186888496.1">
    <property type="nucleotide sequence ID" value="NZ_JACONZ010000004.1"/>
</dbReference>
<dbReference type="AlphaFoldDB" id="A0A923IEZ4"/>
<dbReference type="EMBL" id="JACONZ010000004">
    <property type="protein sequence ID" value="MBC5582150.1"/>
    <property type="molecule type" value="Genomic_DNA"/>
</dbReference>
<evidence type="ECO:0000313" key="1">
    <source>
        <dbReference type="EMBL" id="MBC5582150.1"/>
    </source>
</evidence>
<dbReference type="Proteomes" id="UP000659630">
    <property type="component" value="Unassembled WGS sequence"/>
</dbReference>
<gene>
    <name evidence="1" type="ORF">H8S23_11590</name>
</gene>
<accession>A0A923IEZ4</accession>
<proteinExistence type="predicted"/>
<dbReference type="Pfam" id="PF02620">
    <property type="entry name" value="YceD"/>
    <property type="match status" value="1"/>
</dbReference>
<sequence>MVIDIKKLITGREERAAGTFEADFSGEGFPAGFSLKGPVQIAYDAQRQGDGARLRLDILCEAVIQCDRCLEQVDRTYRYTPDYLLFEGDWTGEDPELPFTSSGKLDLKELSYDEILLNLPSSLLCRPDCQGLCPVCGKPASAGCGCRQNVGDDRLSILKQLLS</sequence>
<dbReference type="InterPro" id="IPR003772">
    <property type="entry name" value="YceD"/>
</dbReference>
<evidence type="ECO:0000313" key="2">
    <source>
        <dbReference type="Proteomes" id="UP000659630"/>
    </source>
</evidence>
<name>A0A923IEZ4_9FIRM</name>
<reference evidence="1" key="1">
    <citation type="submission" date="2020-08" db="EMBL/GenBank/DDBJ databases">
        <title>Genome public.</title>
        <authorList>
            <person name="Liu C."/>
            <person name="Sun Q."/>
        </authorList>
    </citation>
    <scope>NUCLEOTIDE SEQUENCE</scope>
    <source>
        <strain evidence="1">BX8</strain>
    </source>
</reference>
<keyword evidence="2" id="KW-1185">Reference proteome</keyword>
<protein>
    <submittedName>
        <fullName evidence="1">DUF177 domain-containing protein</fullName>
    </submittedName>
</protein>
<comment type="caution">
    <text evidence="1">The sequence shown here is derived from an EMBL/GenBank/DDBJ whole genome shotgun (WGS) entry which is preliminary data.</text>
</comment>
<organism evidence="1 2">
    <name type="scientific">Anaerofilum hominis</name>
    <dbReference type="NCBI Taxonomy" id="2763016"/>
    <lineage>
        <taxon>Bacteria</taxon>
        <taxon>Bacillati</taxon>
        <taxon>Bacillota</taxon>
        <taxon>Clostridia</taxon>
        <taxon>Eubacteriales</taxon>
        <taxon>Oscillospiraceae</taxon>
        <taxon>Anaerofilum</taxon>
    </lineage>
</organism>